<feature type="compositionally biased region" description="Polar residues" evidence="2">
    <location>
        <begin position="166"/>
        <end position="176"/>
    </location>
</feature>
<evidence type="ECO:0000256" key="2">
    <source>
        <dbReference type="SAM" id="MobiDB-lite"/>
    </source>
</evidence>
<dbReference type="OrthoDB" id="3197614at2759"/>
<proteinExistence type="predicted"/>
<feature type="compositionally biased region" description="Low complexity" evidence="2">
    <location>
        <begin position="86"/>
        <end position="109"/>
    </location>
</feature>
<gene>
    <name evidence="3" type="ORF">FN846DRAFT_899779</name>
</gene>
<feature type="coiled-coil region" evidence="1">
    <location>
        <begin position="401"/>
        <end position="456"/>
    </location>
</feature>
<dbReference type="PANTHER" id="PTHR40130:SF1">
    <property type="entry name" value="SPINDLE POLE BODY-ASSOCIATED PROTEIN CUT12 DOMAIN-CONTAINING PROTEIN"/>
    <property type="match status" value="1"/>
</dbReference>
<evidence type="ECO:0000313" key="3">
    <source>
        <dbReference type="EMBL" id="KAA8900444.1"/>
    </source>
</evidence>
<comment type="caution">
    <text evidence="3">The sequence shown here is derived from an EMBL/GenBank/DDBJ whole genome shotgun (WGS) entry which is preliminary data.</text>
</comment>
<dbReference type="Proteomes" id="UP000326924">
    <property type="component" value="Unassembled WGS sequence"/>
</dbReference>
<protein>
    <submittedName>
        <fullName evidence="3">Uncharacterized protein</fullName>
    </submittedName>
</protein>
<evidence type="ECO:0000313" key="4">
    <source>
        <dbReference type="Proteomes" id="UP000326924"/>
    </source>
</evidence>
<feature type="region of interest" description="Disordered" evidence="2">
    <location>
        <begin position="1"/>
        <end position="32"/>
    </location>
</feature>
<accession>A0A5J5EQB0</accession>
<dbReference type="Gene3D" id="1.20.58.80">
    <property type="entry name" value="Phosphotransferase system, lactose/cellobiose-type IIA subunit"/>
    <property type="match status" value="1"/>
</dbReference>
<feature type="coiled-coil region" evidence="1">
    <location>
        <begin position="318"/>
        <end position="352"/>
    </location>
</feature>
<evidence type="ECO:0000256" key="1">
    <source>
        <dbReference type="SAM" id="Coils"/>
    </source>
</evidence>
<name>A0A5J5EQB0_9PEZI</name>
<feature type="region of interest" description="Disordered" evidence="2">
    <location>
        <begin position="139"/>
        <end position="193"/>
    </location>
</feature>
<feature type="region of interest" description="Disordered" evidence="2">
    <location>
        <begin position="81"/>
        <end position="124"/>
    </location>
</feature>
<feature type="compositionally biased region" description="Low complexity" evidence="2">
    <location>
        <begin position="147"/>
        <end position="157"/>
    </location>
</feature>
<feature type="region of interest" description="Disordered" evidence="2">
    <location>
        <begin position="461"/>
        <end position="484"/>
    </location>
</feature>
<organism evidence="3 4">
    <name type="scientific">Sphaerosporella brunnea</name>
    <dbReference type="NCBI Taxonomy" id="1250544"/>
    <lineage>
        <taxon>Eukaryota</taxon>
        <taxon>Fungi</taxon>
        <taxon>Dikarya</taxon>
        <taxon>Ascomycota</taxon>
        <taxon>Pezizomycotina</taxon>
        <taxon>Pezizomycetes</taxon>
        <taxon>Pezizales</taxon>
        <taxon>Pyronemataceae</taxon>
        <taxon>Sphaerosporella</taxon>
    </lineage>
</organism>
<keyword evidence="4" id="KW-1185">Reference proteome</keyword>
<dbReference type="SUPFAM" id="SSF140361">
    <property type="entry name" value="MIT domain-like"/>
    <property type="match status" value="1"/>
</dbReference>
<feature type="region of interest" description="Disordered" evidence="2">
    <location>
        <begin position="289"/>
        <end position="310"/>
    </location>
</feature>
<sequence>MEDSPLTLAHQHASAASSLLNNSSPPYSQRTLNDAASAHALAATSFASAAKTTRDPEAHRTLELLVKEHIRWAERLKRQAEAPAPLETVTEGGSESESEPSSSKPVLPSYPFANTSGTPHYPARLQKSTSSLATNLANARGIPQQPRSAASTTANTSSRRRREPQTESAKPTTSPLSLMPPDQPPSSPTQATTDASFSKFYNSLNSLVAKIGSPFTASLAFTGLPVGTGPNDNEITANVLPKAWRARNRYLDLGLGNNNRNNEGNTGAESFYVVPYSGGTATYANVARRADAKEEDTKPLRSRRDEDDARYAGHDKTLEELQLENVTLRRTLEQLSRNMSKWQRKTRESEKELKSSIMALSKSGAASKGINDILSQAQRRSWLHVPNEEEEDETYSEGRRIGEMELIKEEARERVLELDERVKALEHELRDRDIELERMNRENEKLRKTVQKFKERWDALREGAKKRERNNGSGGSVRSVHGDE</sequence>
<dbReference type="PANTHER" id="PTHR40130">
    <property type="entry name" value="EXPRESSED PROTEIN"/>
    <property type="match status" value="1"/>
</dbReference>
<feature type="compositionally biased region" description="Low complexity" evidence="2">
    <location>
        <begin position="9"/>
        <end position="32"/>
    </location>
</feature>
<dbReference type="AlphaFoldDB" id="A0A5J5EQB0"/>
<keyword evidence="1" id="KW-0175">Coiled coil</keyword>
<dbReference type="InParanoid" id="A0A5J5EQB0"/>
<dbReference type="EMBL" id="VXIS01000154">
    <property type="protein sequence ID" value="KAA8900444.1"/>
    <property type="molecule type" value="Genomic_DNA"/>
</dbReference>
<reference evidence="3 4" key="1">
    <citation type="submission" date="2019-09" db="EMBL/GenBank/DDBJ databases">
        <title>Draft genome of the ectomycorrhizal ascomycete Sphaerosporella brunnea.</title>
        <authorList>
            <consortium name="DOE Joint Genome Institute"/>
            <person name="Benucci G.M."/>
            <person name="Marozzi G."/>
            <person name="Antonielli L."/>
            <person name="Sanchez S."/>
            <person name="Marco P."/>
            <person name="Wang X."/>
            <person name="Falini L.B."/>
            <person name="Barry K."/>
            <person name="Haridas S."/>
            <person name="Lipzen A."/>
            <person name="Labutti K."/>
            <person name="Grigoriev I.V."/>
            <person name="Murat C."/>
            <person name="Martin F."/>
            <person name="Albertini E."/>
            <person name="Donnini D."/>
            <person name="Bonito G."/>
        </authorList>
    </citation>
    <scope>NUCLEOTIDE SEQUENCE [LARGE SCALE GENOMIC DNA]</scope>
    <source>
        <strain evidence="3 4">Sb_GMNB300</strain>
    </source>
</reference>